<keyword evidence="1" id="KW-0479">Metal-binding</keyword>
<dbReference type="PROSITE" id="PS00497">
    <property type="entry name" value="TYROSINASE_1"/>
    <property type="match status" value="1"/>
</dbReference>
<comment type="caution">
    <text evidence="6">The sequence shown here is derived from an EMBL/GenBank/DDBJ whole genome shotgun (WGS) entry which is preliminary data.</text>
</comment>
<keyword evidence="2" id="KW-0186">Copper</keyword>
<dbReference type="PRINTS" id="PR00092">
    <property type="entry name" value="TYROSINASE"/>
</dbReference>
<accession>A0AAN6WK62</accession>
<dbReference type="AlphaFoldDB" id="A0AAN6WK62"/>
<feature type="domain" description="Tyrosinase copper-binding" evidence="5">
    <location>
        <begin position="261"/>
        <end position="272"/>
    </location>
</feature>
<keyword evidence="7" id="KW-1185">Reference proteome</keyword>
<gene>
    <name evidence="6" type="ORF">QBC35DRAFT_394063</name>
</gene>
<dbReference type="InterPro" id="IPR002227">
    <property type="entry name" value="Tyrosinase_Cu-bd"/>
</dbReference>
<dbReference type="SUPFAM" id="SSF48056">
    <property type="entry name" value="Di-copper centre-containing domain"/>
    <property type="match status" value="1"/>
</dbReference>
<evidence type="ECO:0000259" key="5">
    <source>
        <dbReference type="PROSITE" id="PS00498"/>
    </source>
</evidence>
<evidence type="ECO:0000256" key="3">
    <source>
        <dbReference type="SAM" id="SignalP"/>
    </source>
</evidence>
<evidence type="ECO:0000313" key="6">
    <source>
        <dbReference type="EMBL" id="KAK4183341.1"/>
    </source>
</evidence>
<evidence type="ECO:0000256" key="1">
    <source>
        <dbReference type="ARBA" id="ARBA00022723"/>
    </source>
</evidence>
<dbReference type="PANTHER" id="PTHR11474">
    <property type="entry name" value="TYROSINASE FAMILY MEMBER"/>
    <property type="match status" value="1"/>
</dbReference>
<dbReference type="Proteomes" id="UP001302126">
    <property type="component" value="Unassembled WGS sequence"/>
</dbReference>
<dbReference type="Pfam" id="PF00264">
    <property type="entry name" value="Tyrosinase"/>
    <property type="match status" value="1"/>
</dbReference>
<organism evidence="6 7">
    <name type="scientific">Podospora australis</name>
    <dbReference type="NCBI Taxonomy" id="1536484"/>
    <lineage>
        <taxon>Eukaryota</taxon>
        <taxon>Fungi</taxon>
        <taxon>Dikarya</taxon>
        <taxon>Ascomycota</taxon>
        <taxon>Pezizomycotina</taxon>
        <taxon>Sordariomycetes</taxon>
        <taxon>Sordariomycetidae</taxon>
        <taxon>Sordariales</taxon>
        <taxon>Podosporaceae</taxon>
        <taxon>Podospora</taxon>
    </lineage>
</organism>
<dbReference type="InterPro" id="IPR008922">
    <property type="entry name" value="Di-copper_centre_dom_sf"/>
</dbReference>
<reference evidence="6" key="2">
    <citation type="submission" date="2023-05" db="EMBL/GenBank/DDBJ databases">
        <authorList>
            <consortium name="Lawrence Berkeley National Laboratory"/>
            <person name="Steindorff A."/>
            <person name="Hensen N."/>
            <person name="Bonometti L."/>
            <person name="Westerberg I."/>
            <person name="Brannstrom I.O."/>
            <person name="Guillou S."/>
            <person name="Cros-Aarteil S."/>
            <person name="Calhoun S."/>
            <person name="Haridas S."/>
            <person name="Kuo A."/>
            <person name="Mondo S."/>
            <person name="Pangilinan J."/>
            <person name="Riley R."/>
            <person name="Labutti K."/>
            <person name="Andreopoulos B."/>
            <person name="Lipzen A."/>
            <person name="Chen C."/>
            <person name="Yanf M."/>
            <person name="Daum C."/>
            <person name="Ng V."/>
            <person name="Clum A."/>
            <person name="Ohm R."/>
            <person name="Martin F."/>
            <person name="Silar P."/>
            <person name="Natvig D."/>
            <person name="Lalanne C."/>
            <person name="Gautier V."/>
            <person name="Ament-Velasquez S.L."/>
            <person name="Kruys A."/>
            <person name="Hutchinson M.I."/>
            <person name="Powell A.J."/>
            <person name="Barry K."/>
            <person name="Miller A.N."/>
            <person name="Grigoriev I.V."/>
            <person name="Debuchy R."/>
            <person name="Gladieux P."/>
            <person name="Thoren M.H."/>
            <person name="Johannesson H."/>
        </authorList>
    </citation>
    <scope>NUCLEOTIDE SEQUENCE</scope>
    <source>
        <strain evidence="6">PSN309</strain>
    </source>
</reference>
<dbReference type="PANTHER" id="PTHR11474:SF126">
    <property type="entry name" value="TYROSINASE-LIKE PROTEIN TYR-1-RELATED"/>
    <property type="match status" value="1"/>
</dbReference>
<evidence type="ECO:0000313" key="7">
    <source>
        <dbReference type="Proteomes" id="UP001302126"/>
    </source>
</evidence>
<keyword evidence="3" id="KW-0732">Signal</keyword>
<dbReference type="GO" id="GO:0046872">
    <property type="term" value="F:metal ion binding"/>
    <property type="evidence" value="ECO:0007669"/>
    <property type="project" value="UniProtKB-KW"/>
</dbReference>
<dbReference type="InterPro" id="IPR050316">
    <property type="entry name" value="Tyrosinase/Hemocyanin"/>
</dbReference>
<dbReference type="GO" id="GO:0016491">
    <property type="term" value="F:oxidoreductase activity"/>
    <property type="evidence" value="ECO:0007669"/>
    <property type="project" value="InterPro"/>
</dbReference>
<evidence type="ECO:0000256" key="2">
    <source>
        <dbReference type="ARBA" id="ARBA00023008"/>
    </source>
</evidence>
<sequence length="359" mass="38967">MKVSTSLLGGVLASTAFAAPGHGFPSVPTCTSPVIRKEFRNLSTTEKASFLGAVKCLMALPPKLNATYPASTSRYEDFLVVHQENTPRVHWAPMFLPWHRGFLQDFEDALRDECSYTGGLPYWNTALDFADISASPLLNGNLSFGGDGVGDFVPPEGPSSGGNCLANGFFHDTRIHIAQGPAPAVSDDRCILRYFKPFISAFWFAPDKVATIMASPNYTTFEPAVEGDMNPLNPFPTMGLHTGGHAAIGGDMSDMFTSNADPIFYPFHANLDRLWAKWQAVDPTNRQYQVGGAIAPRGVLNMWPTAPAGDMTLDYVLEPLKVKASSSFTTVGQMMNTKGKGVRPAPGKPRGVLCYEYQE</sequence>
<protein>
    <submittedName>
        <fullName evidence="6">Tyrosinase</fullName>
    </submittedName>
</protein>
<dbReference type="EMBL" id="MU864556">
    <property type="protein sequence ID" value="KAK4183341.1"/>
    <property type="molecule type" value="Genomic_DNA"/>
</dbReference>
<dbReference type="Gene3D" id="1.10.1280.10">
    <property type="entry name" value="Di-copper center containing domain from catechol oxidase"/>
    <property type="match status" value="1"/>
</dbReference>
<feature type="signal peptide" evidence="3">
    <location>
        <begin position="1"/>
        <end position="23"/>
    </location>
</feature>
<reference evidence="6" key="1">
    <citation type="journal article" date="2023" name="Mol. Phylogenet. Evol.">
        <title>Genome-scale phylogeny and comparative genomics of the fungal order Sordariales.</title>
        <authorList>
            <person name="Hensen N."/>
            <person name="Bonometti L."/>
            <person name="Westerberg I."/>
            <person name="Brannstrom I.O."/>
            <person name="Guillou S."/>
            <person name="Cros-Aarteil S."/>
            <person name="Calhoun S."/>
            <person name="Haridas S."/>
            <person name="Kuo A."/>
            <person name="Mondo S."/>
            <person name="Pangilinan J."/>
            <person name="Riley R."/>
            <person name="LaButti K."/>
            <person name="Andreopoulos B."/>
            <person name="Lipzen A."/>
            <person name="Chen C."/>
            <person name="Yan M."/>
            <person name="Daum C."/>
            <person name="Ng V."/>
            <person name="Clum A."/>
            <person name="Steindorff A."/>
            <person name="Ohm R.A."/>
            <person name="Martin F."/>
            <person name="Silar P."/>
            <person name="Natvig D.O."/>
            <person name="Lalanne C."/>
            <person name="Gautier V."/>
            <person name="Ament-Velasquez S.L."/>
            <person name="Kruys A."/>
            <person name="Hutchinson M.I."/>
            <person name="Powell A.J."/>
            <person name="Barry K."/>
            <person name="Miller A.N."/>
            <person name="Grigoriev I.V."/>
            <person name="Debuchy R."/>
            <person name="Gladieux P."/>
            <person name="Hiltunen Thoren M."/>
            <person name="Johannesson H."/>
        </authorList>
    </citation>
    <scope>NUCLEOTIDE SEQUENCE</scope>
    <source>
        <strain evidence="6">PSN309</strain>
    </source>
</reference>
<dbReference type="PROSITE" id="PS00498">
    <property type="entry name" value="TYROSINASE_2"/>
    <property type="match status" value="1"/>
</dbReference>
<feature type="chain" id="PRO_5042867268" evidence="3">
    <location>
        <begin position="24"/>
        <end position="359"/>
    </location>
</feature>
<proteinExistence type="predicted"/>
<feature type="domain" description="Tyrosinase copper-binding" evidence="4">
    <location>
        <begin position="90"/>
        <end position="107"/>
    </location>
</feature>
<evidence type="ECO:0000259" key="4">
    <source>
        <dbReference type="PROSITE" id="PS00497"/>
    </source>
</evidence>
<name>A0AAN6WK62_9PEZI</name>